<reference evidence="3 4" key="1">
    <citation type="journal article" date="2020" name="Cell Host Microbe">
        <title>Functional and Genomic Variation between Human-Derived Isolates of Lachnospiraceae Reveals Inter- and Intra-Species Diversity.</title>
        <authorList>
            <person name="Sorbara M.T."/>
            <person name="Littmann E.R."/>
            <person name="Fontana E."/>
            <person name="Moody T.U."/>
            <person name="Kohout C.E."/>
            <person name="Gjonbalaj M."/>
            <person name="Eaton V."/>
            <person name="Seok R."/>
            <person name="Leiner I.M."/>
            <person name="Pamer E.G."/>
        </authorList>
    </citation>
    <scope>NUCLEOTIDE SEQUENCE [LARGE SCALE GENOMIC DNA]</scope>
    <source>
        <strain evidence="2 3">MSK.17.11</strain>
        <strain evidence="1 4">MSK.17.38</strain>
    </source>
</reference>
<reference evidence="2" key="2">
    <citation type="submission" date="2020-02" db="EMBL/GenBank/DDBJ databases">
        <authorList>
            <person name="Littmann E."/>
            <person name="Sorbara M."/>
        </authorList>
    </citation>
    <scope>NUCLEOTIDE SEQUENCE</scope>
    <source>
        <strain evidence="2">MSK.17.11</strain>
        <strain evidence="1">MSK.17.38</strain>
    </source>
</reference>
<gene>
    <name evidence="2" type="ORF">G5A66_10110</name>
    <name evidence="1" type="ORF">G5A75_10135</name>
</gene>
<name>A0A850HUE1_9FIRM</name>
<comment type="caution">
    <text evidence="2">The sequence shown here is derived from an EMBL/GenBank/DDBJ whole genome shotgun (WGS) entry which is preliminary data.</text>
</comment>
<protein>
    <submittedName>
        <fullName evidence="2">Uncharacterized protein</fullName>
    </submittedName>
</protein>
<accession>A0A850HUE1</accession>
<dbReference type="EMBL" id="JAAITX010000007">
    <property type="protein sequence ID" value="NVH58983.1"/>
    <property type="molecule type" value="Genomic_DNA"/>
</dbReference>
<evidence type="ECO:0000313" key="4">
    <source>
        <dbReference type="Proteomes" id="UP000701680"/>
    </source>
</evidence>
<dbReference type="AlphaFoldDB" id="A0A850HUE1"/>
<keyword evidence="3" id="KW-1185">Reference proteome</keyword>
<proteinExistence type="predicted"/>
<dbReference type="RefSeq" id="WP_173814975.1">
    <property type="nucleotide sequence ID" value="NZ_JAAITX010000007.1"/>
</dbReference>
<evidence type="ECO:0000313" key="1">
    <source>
        <dbReference type="EMBL" id="NSK15210.1"/>
    </source>
</evidence>
<evidence type="ECO:0000313" key="2">
    <source>
        <dbReference type="EMBL" id="NVH58983.1"/>
    </source>
</evidence>
<evidence type="ECO:0000313" key="3">
    <source>
        <dbReference type="Proteomes" id="UP000528555"/>
    </source>
</evidence>
<organism evidence="2 3">
    <name type="scientific">Dorea phocaeensis</name>
    <dbReference type="NCBI Taxonomy" id="2040291"/>
    <lineage>
        <taxon>Bacteria</taxon>
        <taxon>Bacillati</taxon>
        <taxon>Bacillota</taxon>
        <taxon>Clostridia</taxon>
        <taxon>Lachnospirales</taxon>
        <taxon>Lachnospiraceae</taxon>
        <taxon>Dorea</taxon>
    </lineage>
</organism>
<dbReference type="Proteomes" id="UP000528555">
    <property type="component" value="Unassembled WGS sequence"/>
</dbReference>
<dbReference type="EMBL" id="JAAIUO010000007">
    <property type="protein sequence ID" value="NSK15210.1"/>
    <property type="molecule type" value="Genomic_DNA"/>
</dbReference>
<sequence length="144" mass="16084">MHCDKCGRPLRIGTEQVGIDERNLPVIHRFGYCDNCRVKWDLDLPATPPAPPQMRCPRCGGTNIQFNLENVVTNYGSRTEMRKKSPITNMGNALGRKGMILATGGLWALTPKKSKYNEIQRGSVQTQQVKTAICQCCGGSWRVF</sequence>
<dbReference type="Proteomes" id="UP000701680">
    <property type="component" value="Unassembled WGS sequence"/>
</dbReference>